<dbReference type="InterPro" id="IPR001867">
    <property type="entry name" value="OmpR/PhoB-type_DNA-bd"/>
</dbReference>
<evidence type="ECO:0000256" key="3">
    <source>
        <dbReference type="ARBA" id="ARBA00023015"/>
    </source>
</evidence>
<reference evidence="13 14" key="1">
    <citation type="submission" date="2020-10" db="EMBL/GenBank/DDBJ databases">
        <title>Connecting structure to function with the recovery of over 1000 high-quality activated sludge metagenome-assembled genomes encoding full-length rRNA genes using long-read sequencing.</title>
        <authorList>
            <person name="Singleton C.M."/>
            <person name="Petriglieri F."/>
            <person name="Kristensen J.M."/>
            <person name="Kirkegaard R.H."/>
            <person name="Michaelsen T.Y."/>
            <person name="Andersen M.H."/>
            <person name="Karst S.M."/>
            <person name="Dueholm M.S."/>
            <person name="Nielsen P.H."/>
            <person name="Albertsen M."/>
        </authorList>
    </citation>
    <scope>NUCLEOTIDE SEQUENCE [LARGE SCALE GENOMIC DNA]</scope>
    <source>
        <strain evidence="10">AalE_18-Q3-R2-46_BAT3C.188</strain>
        <strain evidence="11">Ega_18-Q3-R5-49_MAXAC.001</strain>
        <strain evidence="12">Ribe_18-Q3-R11-54_MAXAC.001</strain>
    </source>
</reference>
<dbReference type="SUPFAM" id="SSF46894">
    <property type="entry name" value="C-terminal effector domain of the bipartite response regulators"/>
    <property type="match status" value="1"/>
</dbReference>
<evidence type="ECO:0000313" key="13">
    <source>
        <dbReference type="Proteomes" id="UP000718281"/>
    </source>
</evidence>
<evidence type="ECO:0000256" key="4">
    <source>
        <dbReference type="ARBA" id="ARBA00023125"/>
    </source>
</evidence>
<dbReference type="InterPro" id="IPR001789">
    <property type="entry name" value="Sig_transdc_resp-reg_receiver"/>
</dbReference>
<dbReference type="FunFam" id="1.10.10.10:FF:000018">
    <property type="entry name" value="DNA-binding response regulator ResD"/>
    <property type="match status" value="1"/>
</dbReference>
<dbReference type="PANTHER" id="PTHR48111:SF4">
    <property type="entry name" value="DNA-BINDING DUAL TRANSCRIPTIONAL REGULATOR OMPR"/>
    <property type="match status" value="1"/>
</dbReference>
<dbReference type="InterPro" id="IPR016032">
    <property type="entry name" value="Sig_transdc_resp-reg_C-effctor"/>
</dbReference>
<dbReference type="Pfam" id="PF00486">
    <property type="entry name" value="Trans_reg_C"/>
    <property type="match status" value="1"/>
</dbReference>
<dbReference type="InterPro" id="IPR011006">
    <property type="entry name" value="CheY-like_superfamily"/>
</dbReference>
<dbReference type="Gene3D" id="3.40.50.2300">
    <property type="match status" value="1"/>
</dbReference>
<comment type="caution">
    <text evidence="11">The sequence shown here is derived from an EMBL/GenBank/DDBJ whole genome shotgun (WGS) entry which is preliminary data.</text>
</comment>
<organism evidence="11 14">
    <name type="scientific">Candidatus Phosphoribacter hodrii</name>
    <dbReference type="NCBI Taxonomy" id="2953743"/>
    <lineage>
        <taxon>Bacteria</taxon>
        <taxon>Bacillati</taxon>
        <taxon>Actinomycetota</taxon>
        <taxon>Actinomycetes</taxon>
        <taxon>Micrococcales</taxon>
        <taxon>Dermatophilaceae</taxon>
        <taxon>Candidatus Phosphoribacter</taxon>
    </lineage>
</organism>
<dbReference type="PANTHER" id="PTHR48111">
    <property type="entry name" value="REGULATOR OF RPOS"/>
    <property type="match status" value="1"/>
</dbReference>
<dbReference type="GO" id="GO:0032993">
    <property type="term" value="C:protein-DNA complex"/>
    <property type="evidence" value="ECO:0007669"/>
    <property type="project" value="TreeGrafter"/>
</dbReference>
<evidence type="ECO:0000256" key="7">
    <source>
        <dbReference type="PROSITE-ProRule" id="PRU01091"/>
    </source>
</evidence>
<evidence type="ECO:0000256" key="2">
    <source>
        <dbReference type="ARBA" id="ARBA00023012"/>
    </source>
</evidence>
<keyword evidence="4 7" id="KW-0238">DNA-binding</keyword>
<dbReference type="GO" id="GO:0000156">
    <property type="term" value="F:phosphorelay response regulator activity"/>
    <property type="evidence" value="ECO:0007669"/>
    <property type="project" value="TreeGrafter"/>
</dbReference>
<evidence type="ECO:0000256" key="5">
    <source>
        <dbReference type="ARBA" id="ARBA00023163"/>
    </source>
</evidence>
<dbReference type="PROSITE" id="PS51755">
    <property type="entry name" value="OMPR_PHOB"/>
    <property type="match status" value="1"/>
</dbReference>
<protein>
    <submittedName>
        <fullName evidence="11">Response regulator transcription factor</fullName>
    </submittedName>
</protein>
<dbReference type="GO" id="GO:0005829">
    <property type="term" value="C:cytosol"/>
    <property type="evidence" value="ECO:0007669"/>
    <property type="project" value="TreeGrafter"/>
</dbReference>
<dbReference type="InterPro" id="IPR036388">
    <property type="entry name" value="WH-like_DNA-bd_sf"/>
</dbReference>
<dbReference type="Proteomes" id="UP000718281">
    <property type="component" value="Unassembled WGS sequence"/>
</dbReference>
<feature type="domain" description="Response regulatory" evidence="8">
    <location>
        <begin position="7"/>
        <end position="120"/>
    </location>
</feature>
<sequence>MTASAGRVLVVEDEKDLAAMVGSYLQRAGYAVDLAFTGPDGVEAARSAEPDVVVLDLGLPGLDGIEVCRQLRTFTDCYVLMLTARTDEIDKIVGLSVGADDYITKPFSPRELVARVQVVLRRPRRPVVSGDDAQPPRVFGDLKVDLDGRQVRVAGHPVELTRTEFDILALLASSPKVAFSRRRILDEVWDPGWVGDEHVVDVHMAHLRRKLGDDPAEAAYITTVRGVGYRMVTS</sequence>
<feature type="domain" description="OmpR/PhoB-type" evidence="9">
    <location>
        <begin position="134"/>
        <end position="233"/>
    </location>
</feature>
<feature type="DNA-binding region" description="OmpR/PhoB-type" evidence="7">
    <location>
        <begin position="134"/>
        <end position="233"/>
    </location>
</feature>
<dbReference type="EMBL" id="JADIXZ010000008">
    <property type="protein sequence ID" value="MBK6302244.1"/>
    <property type="molecule type" value="Genomic_DNA"/>
</dbReference>
<keyword evidence="5" id="KW-0804">Transcription</keyword>
<dbReference type="Gene3D" id="6.10.250.690">
    <property type="match status" value="1"/>
</dbReference>
<dbReference type="GO" id="GO:0006355">
    <property type="term" value="P:regulation of DNA-templated transcription"/>
    <property type="evidence" value="ECO:0007669"/>
    <property type="project" value="InterPro"/>
</dbReference>
<dbReference type="InterPro" id="IPR039420">
    <property type="entry name" value="WalR-like"/>
</dbReference>
<evidence type="ECO:0000313" key="11">
    <source>
        <dbReference type="EMBL" id="MBK7272353.1"/>
    </source>
</evidence>
<evidence type="ECO:0000313" key="10">
    <source>
        <dbReference type="EMBL" id="MBK6302244.1"/>
    </source>
</evidence>
<dbReference type="AlphaFoldDB" id="A0A935M944"/>
<keyword evidence="1 6" id="KW-0597">Phosphoprotein</keyword>
<name>A0A935M944_9MICO</name>
<dbReference type="Pfam" id="PF00072">
    <property type="entry name" value="Response_reg"/>
    <property type="match status" value="1"/>
</dbReference>
<dbReference type="CDD" id="cd00383">
    <property type="entry name" value="trans_reg_C"/>
    <property type="match status" value="1"/>
</dbReference>
<evidence type="ECO:0000259" key="8">
    <source>
        <dbReference type="PROSITE" id="PS50110"/>
    </source>
</evidence>
<accession>A0A935M944</accession>
<dbReference type="FunFam" id="3.40.50.2300:FF:000001">
    <property type="entry name" value="DNA-binding response regulator PhoB"/>
    <property type="match status" value="1"/>
</dbReference>
<dbReference type="Proteomes" id="UP000886632">
    <property type="component" value="Unassembled WGS sequence"/>
</dbReference>
<evidence type="ECO:0000256" key="6">
    <source>
        <dbReference type="PROSITE-ProRule" id="PRU00169"/>
    </source>
</evidence>
<dbReference type="GO" id="GO:0000976">
    <property type="term" value="F:transcription cis-regulatory region binding"/>
    <property type="evidence" value="ECO:0007669"/>
    <property type="project" value="TreeGrafter"/>
</dbReference>
<dbReference type="SMART" id="SM00448">
    <property type="entry name" value="REC"/>
    <property type="match status" value="1"/>
</dbReference>
<evidence type="ECO:0000313" key="14">
    <source>
        <dbReference type="Proteomes" id="UP000726105"/>
    </source>
</evidence>
<evidence type="ECO:0000313" key="12">
    <source>
        <dbReference type="EMBL" id="MBL0003419.1"/>
    </source>
</evidence>
<dbReference type="EMBL" id="JADKGK010000011">
    <property type="protein sequence ID" value="MBL0003419.1"/>
    <property type="molecule type" value="Genomic_DNA"/>
</dbReference>
<evidence type="ECO:0000256" key="1">
    <source>
        <dbReference type="ARBA" id="ARBA00022553"/>
    </source>
</evidence>
<proteinExistence type="predicted"/>
<keyword evidence="3" id="KW-0805">Transcription regulation</keyword>
<dbReference type="Proteomes" id="UP000726105">
    <property type="component" value="Unassembled WGS sequence"/>
</dbReference>
<gene>
    <name evidence="10" type="ORF">IPF40_14815</name>
    <name evidence="11" type="ORF">IPI13_04040</name>
    <name evidence="12" type="ORF">IPP00_05330</name>
</gene>
<dbReference type="EMBL" id="JADJIB010000001">
    <property type="protein sequence ID" value="MBK7272353.1"/>
    <property type="molecule type" value="Genomic_DNA"/>
</dbReference>
<dbReference type="PROSITE" id="PS50110">
    <property type="entry name" value="RESPONSE_REGULATORY"/>
    <property type="match status" value="1"/>
</dbReference>
<dbReference type="Gene3D" id="1.10.10.10">
    <property type="entry name" value="Winged helix-like DNA-binding domain superfamily/Winged helix DNA-binding domain"/>
    <property type="match status" value="1"/>
</dbReference>
<evidence type="ECO:0000259" key="9">
    <source>
        <dbReference type="PROSITE" id="PS51755"/>
    </source>
</evidence>
<keyword evidence="2" id="KW-0902">Two-component regulatory system</keyword>
<feature type="modified residue" description="4-aspartylphosphate" evidence="6">
    <location>
        <position position="56"/>
    </location>
</feature>
<dbReference type="SUPFAM" id="SSF52172">
    <property type="entry name" value="CheY-like"/>
    <property type="match status" value="1"/>
</dbReference>
<dbReference type="SMART" id="SM00862">
    <property type="entry name" value="Trans_reg_C"/>
    <property type="match status" value="1"/>
</dbReference>